<dbReference type="GO" id="GO:0030089">
    <property type="term" value="C:phycobilisome"/>
    <property type="evidence" value="ECO:0007669"/>
    <property type="project" value="UniProtKB-KW"/>
</dbReference>
<dbReference type="GO" id="GO:0016829">
    <property type="term" value="F:lyase activity"/>
    <property type="evidence" value="ECO:0007669"/>
    <property type="project" value="UniProtKB-KW"/>
</dbReference>
<dbReference type="SUPFAM" id="SSF47090">
    <property type="entry name" value="PGBD-like"/>
    <property type="match status" value="1"/>
</dbReference>
<feature type="region of interest" description="Disordered" evidence="5">
    <location>
        <begin position="197"/>
        <end position="224"/>
    </location>
</feature>
<dbReference type="Gene3D" id="1.25.10.10">
    <property type="entry name" value="Leucine-rich Repeat Variant"/>
    <property type="match status" value="1"/>
</dbReference>
<comment type="caution">
    <text evidence="10">The sequence shown here is derived from an EMBL/GenBank/DDBJ whole genome shotgun (WGS) entry which is preliminary data.</text>
</comment>
<dbReference type="PANTHER" id="PTHR12697:SF5">
    <property type="entry name" value="DEOXYHYPUSINE HYDROXYLASE"/>
    <property type="match status" value="1"/>
</dbReference>
<comment type="similarity">
    <text evidence="1">Belongs to the CpcE/RpcE/PecE family.</text>
</comment>
<evidence type="ECO:0000256" key="1">
    <source>
        <dbReference type="ARBA" id="ARBA00009299"/>
    </source>
</evidence>
<feature type="compositionally biased region" description="Polar residues" evidence="5">
    <location>
        <begin position="203"/>
        <end position="224"/>
    </location>
</feature>
<feature type="domain" description="Condensin complex subunit 1 C-terminal" evidence="9">
    <location>
        <begin position="291"/>
        <end position="376"/>
    </location>
</feature>
<dbReference type="InterPro" id="IPR011989">
    <property type="entry name" value="ARM-like"/>
</dbReference>
<feature type="chain" id="PRO_5016776872" evidence="7">
    <location>
        <begin position="25"/>
        <end position="387"/>
    </location>
</feature>
<keyword evidence="6" id="KW-0472">Membrane</keyword>
<keyword evidence="7" id="KW-0732">Signal</keyword>
<dbReference type="InterPro" id="IPR016024">
    <property type="entry name" value="ARM-type_fold"/>
</dbReference>
<dbReference type="AlphaFoldDB" id="A0A367QS59"/>
<evidence type="ECO:0000256" key="2">
    <source>
        <dbReference type="ARBA" id="ARBA00022549"/>
    </source>
</evidence>
<evidence type="ECO:0000313" key="11">
    <source>
        <dbReference type="Proteomes" id="UP000252107"/>
    </source>
</evidence>
<accession>A0A367QS59</accession>
<name>A0A367QS59_9NOSO</name>
<dbReference type="InterPro" id="IPR002477">
    <property type="entry name" value="Peptidoglycan-bd-like"/>
</dbReference>
<evidence type="ECO:0000256" key="5">
    <source>
        <dbReference type="SAM" id="MobiDB-lite"/>
    </source>
</evidence>
<dbReference type="SUPFAM" id="SSF48371">
    <property type="entry name" value="ARM repeat"/>
    <property type="match status" value="1"/>
</dbReference>
<keyword evidence="6" id="KW-0812">Transmembrane</keyword>
<protein>
    <submittedName>
        <fullName evidence="10">Peptidoglycan-binding protein</fullName>
    </submittedName>
</protein>
<keyword evidence="3" id="KW-0605">Phycobilisome</keyword>
<reference evidence="10" key="1">
    <citation type="submission" date="2016-04" db="EMBL/GenBank/DDBJ databases">
        <authorList>
            <person name="Tabuchi Yagui T.R."/>
        </authorList>
    </citation>
    <scope>NUCLEOTIDE SEQUENCE [LARGE SCALE GENOMIC DNA]</scope>
    <source>
        <strain evidence="10">NIES-26</strain>
    </source>
</reference>
<keyword evidence="11" id="KW-1185">Reference proteome</keyword>
<evidence type="ECO:0000256" key="7">
    <source>
        <dbReference type="SAM" id="SignalP"/>
    </source>
</evidence>
<feature type="signal peptide" evidence="7">
    <location>
        <begin position="1"/>
        <end position="24"/>
    </location>
</feature>
<evidence type="ECO:0000313" key="10">
    <source>
        <dbReference type="EMBL" id="RCJ27007.1"/>
    </source>
</evidence>
<dbReference type="InterPro" id="IPR032682">
    <property type="entry name" value="Cnd1_C"/>
</dbReference>
<feature type="domain" description="Peptidoglycan binding-like" evidence="8">
    <location>
        <begin position="55"/>
        <end position="108"/>
    </location>
</feature>
<keyword evidence="4" id="KW-0456">Lyase</keyword>
<keyword evidence="6" id="KW-1133">Transmembrane helix</keyword>
<feature type="transmembrane region" description="Helical" evidence="6">
    <location>
        <begin position="148"/>
        <end position="169"/>
    </location>
</feature>
<keyword evidence="2" id="KW-0042">Antenna complex</keyword>
<dbReference type="Pfam" id="PF12717">
    <property type="entry name" value="Cnd1"/>
    <property type="match status" value="1"/>
</dbReference>
<evidence type="ECO:0000259" key="8">
    <source>
        <dbReference type="Pfam" id="PF01471"/>
    </source>
</evidence>
<evidence type="ECO:0000256" key="6">
    <source>
        <dbReference type="SAM" id="Phobius"/>
    </source>
</evidence>
<sequence>MRLCNSSILIFTCFTCLGFYPNRASTTTLNLASIELAQASSTVPAKQAVLRPGSQGSDVQQLQTQLKKLGYYKSLVNGYYSPNTQIAVAKFQKAQRLKRADGIADLATRWNLQAALVAKAQLAASPIVPSFTPTSQPTVKPKQTQRGFIWWSLLGLGILGSIGAIIFLMRWFRQLKRSQNSQTSELKVFSPIKEEPVKPPLSLDTTPKQQENPASVTSPQTETASITTAVLPPEKTSRLPKVNIVDELMKNLHSTEPKKRRKAIWNLGQQGDSRAIQPLVDLMIDADSQERSLILAALAEISTRTLKPLNRALAISMQDESPQVRQNAIRDLTRVYDMMSQMSQMLSHALEDSDAEVQSTARYALTQMNKLRGLPTQQSLPEDTHRE</sequence>
<gene>
    <name evidence="10" type="ORF">A6770_02230</name>
</gene>
<evidence type="ECO:0000256" key="3">
    <source>
        <dbReference type="ARBA" id="ARBA00022738"/>
    </source>
</evidence>
<dbReference type="EMBL" id="LXQD01000306">
    <property type="protein sequence ID" value="RCJ27007.1"/>
    <property type="molecule type" value="Genomic_DNA"/>
</dbReference>
<dbReference type="GO" id="GO:0016491">
    <property type="term" value="F:oxidoreductase activity"/>
    <property type="evidence" value="ECO:0007669"/>
    <property type="project" value="TreeGrafter"/>
</dbReference>
<dbReference type="InterPro" id="IPR036366">
    <property type="entry name" value="PGBDSf"/>
</dbReference>
<dbReference type="Proteomes" id="UP000252107">
    <property type="component" value="Unassembled WGS sequence"/>
</dbReference>
<dbReference type="InterPro" id="IPR036365">
    <property type="entry name" value="PGBD-like_sf"/>
</dbReference>
<proteinExistence type="inferred from homology"/>
<dbReference type="Pfam" id="PF01471">
    <property type="entry name" value="PG_binding_1"/>
    <property type="match status" value="1"/>
</dbReference>
<dbReference type="Gene3D" id="1.10.101.10">
    <property type="entry name" value="PGBD-like superfamily/PGBD"/>
    <property type="match status" value="1"/>
</dbReference>
<dbReference type="PANTHER" id="PTHR12697">
    <property type="entry name" value="PBS LYASE HEAT-LIKE PROTEIN"/>
    <property type="match status" value="1"/>
</dbReference>
<evidence type="ECO:0000259" key="9">
    <source>
        <dbReference type="Pfam" id="PF12717"/>
    </source>
</evidence>
<organism evidence="10 11">
    <name type="scientific">Nostoc minutum NIES-26</name>
    <dbReference type="NCBI Taxonomy" id="1844469"/>
    <lineage>
        <taxon>Bacteria</taxon>
        <taxon>Bacillati</taxon>
        <taxon>Cyanobacteriota</taxon>
        <taxon>Cyanophyceae</taxon>
        <taxon>Nostocales</taxon>
        <taxon>Nostocaceae</taxon>
        <taxon>Nostoc</taxon>
    </lineage>
</organism>
<evidence type="ECO:0000256" key="4">
    <source>
        <dbReference type="ARBA" id="ARBA00023239"/>
    </source>
</evidence>